<feature type="region of interest" description="Disordered" evidence="9">
    <location>
        <begin position="102"/>
        <end position="121"/>
    </location>
</feature>
<dbReference type="Proteomes" id="UP001385499">
    <property type="component" value="Unassembled WGS sequence"/>
</dbReference>
<dbReference type="EMBL" id="JBAKIA010000004">
    <property type="protein sequence ID" value="MEJ8473870.1"/>
    <property type="molecule type" value="Genomic_DNA"/>
</dbReference>
<dbReference type="PANTHER" id="PTHR23402">
    <property type="entry name" value="PROTEASE FAMILY C15 PYROGLUTAMYL-PEPTIDASE I-RELATED"/>
    <property type="match status" value="1"/>
</dbReference>
<dbReference type="Pfam" id="PF01470">
    <property type="entry name" value="Peptidase_C15"/>
    <property type="match status" value="1"/>
</dbReference>
<comment type="similarity">
    <text evidence="1">Belongs to the peptidase C15 family.</text>
</comment>
<protein>
    <recommendedName>
        <fullName evidence="2">Pyrrolidone-carboxylate peptidase</fullName>
    </recommendedName>
    <alternativeName>
        <fullName evidence="7">5-oxoprolyl-peptidase</fullName>
    </alternativeName>
    <alternativeName>
        <fullName evidence="8">Pyroglutamyl-peptidase I</fullName>
    </alternativeName>
</protein>
<name>A0ABU8TI82_9HYPH</name>
<dbReference type="PRINTS" id="PR00706">
    <property type="entry name" value="PYROGLUPTASE"/>
</dbReference>
<evidence type="ECO:0000256" key="9">
    <source>
        <dbReference type="SAM" id="MobiDB-lite"/>
    </source>
</evidence>
<proteinExistence type="inferred from homology"/>
<dbReference type="InterPro" id="IPR016125">
    <property type="entry name" value="Peptidase_C15-like"/>
</dbReference>
<keyword evidence="4" id="KW-0645">Protease</keyword>
<gene>
    <name evidence="10" type="ORF">V6575_07210</name>
</gene>
<evidence type="ECO:0000256" key="3">
    <source>
        <dbReference type="ARBA" id="ARBA00022490"/>
    </source>
</evidence>
<keyword evidence="6" id="KW-0788">Thiol protease</keyword>
<evidence type="ECO:0000256" key="4">
    <source>
        <dbReference type="ARBA" id="ARBA00022670"/>
    </source>
</evidence>
<reference evidence="10 11" key="1">
    <citation type="submission" date="2024-02" db="EMBL/GenBank/DDBJ databases">
        <title>Roseibium algae sp. nov., isolated from marine alga (Grateloupia sp.), showing potential in myo-inositol conversion.</title>
        <authorList>
            <person name="Wang Y."/>
        </authorList>
    </citation>
    <scope>NUCLEOTIDE SEQUENCE [LARGE SCALE GENOMIC DNA]</scope>
    <source>
        <strain evidence="10 11">H3510</strain>
    </source>
</reference>
<dbReference type="PANTHER" id="PTHR23402:SF1">
    <property type="entry name" value="PYROGLUTAMYL-PEPTIDASE I"/>
    <property type="match status" value="1"/>
</dbReference>
<evidence type="ECO:0000313" key="10">
    <source>
        <dbReference type="EMBL" id="MEJ8473870.1"/>
    </source>
</evidence>
<keyword evidence="11" id="KW-1185">Reference proteome</keyword>
<accession>A0ABU8TI82</accession>
<evidence type="ECO:0000256" key="1">
    <source>
        <dbReference type="ARBA" id="ARBA00006641"/>
    </source>
</evidence>
<evidence type="ECO:0000256" key="2">
    <source>
        <dbReference type="ARBA" id="ARBA00019191"/>
    </source>
</evidence>
<feature type="compositionally biased region" description="Polar residues" evidence="9">
    <location>
        <begin position="107"/>
        <end position="121"/>
    </location>
</feature>
<evidence type="ECO:0000256" key="8">
    <source>
        <dbReference type="ARBA" id="ARBA00031559"/>
    </source>
</evidence>
<evidence type="ECO:0000256" key="6">
    <source>
        <dbReference type="ARBA" id="ARBA00022807"/>
    </source>
</evidence>
<dbReference type="Gene3D" id="3.40.630.20">
    <property type="entry name" value="Peptidase C15, pyroglutamyl peptidase I-like"/>
    <property type="match status" value="1"/>
</dbReference>
<keyword evidence="3" id="KW-0963">Cytoplasm</keyword>
<dbReference type="SUPFAM" id="SSF53182">
    <property type="entry name" value="Pyrrolidone carboxyl peptidase (pyroglutamate aminopeptidase)"/>
    <property type="match status" value="1"/>
</dbReference>
<dbReference type="InterPro" id="IPR000816">
    <property type="entry name" value="Peptidase_C15"/>
</dbReference>
<evidence type="ECO:0000256" key="7">
    <source>
        <dbReference type="ARBA" id="ARBA00030836"/>
    </source>
</evidence>
<organism evidence="10 11">
    <name type="scientific">Roseibium algae</name>
    <dbReference type="NCBI Taxonomy" id="3123038"/>
    <lineage>
        <taxon>Bacteria</taxon>
        <taxon>Pseudomonadati</taxon>
        <taxon>Pseudomonadota</taxon>
        <taxon>Alphaproteobacteria</taxon>
        <taxon>Hyphomicrobiales</taxon>
        <taxon>Stappiaceae</taxon>
        <taxon>Roseibium</taxon>
    </lineage>
</organism>
<comment type="caution">
    <text evidence="10">The sequence shown here is derived from an EMBL/GenBank/DDBJ whole genome shotgun (WGS) entry which is preliminary data.</text>
</comment>
<dbReference type="PIRSF" id="PIRSF015592">
    <property type="entry name" value="Prld-crbxl_pptds"/>
    <property type="match status" value="1"/>
</dbReference>
<sequence>MTKTILVTGFEPFPGASINPTALLIARLPKRLPASIGEVRFHFARLPTTWAARHSVTDKLRRTLQPAAIIHFGVDGSRRGINVETRAVNCATRVKPDAVGEHASLPHLNSNGPSSRSSTLPVRTLREAASRSGAPVSLSRDAGTYLCNATLWDSIGSGIPSVFVHVPPLPRGRFDKRPCLQQVEAAAVQILREIARRI</sequence>
<dbReference type="RefSeq" id="WP_340273561.1">
    <property type="nucleotide sequence ID" value="NZ_JBAKIA010000004.1"/>
</dbReference>
<evidence type="ECO:0000313" key="11">
    <source>
        <dbReference type="Proteomes" id="UP001385499"/>
    </source>
</evidence>
<keyword evidence="5" id="KW-0378">Hydrolase</keyword>
<evidence type="ECO:0000256" key="5">
    <source>
        <dbReference type="ARBA" id="ARBA00022801"/>
    </source>
</evidence>
<dbReference type="InterPro" id="IPR036440">
    <property type="entry name" value="Peptidase_C15-like_sf"/>
</dbReference>